<sequence>MGYPFQFRFPSHSLERLIQCVTQKYYQEKLDLEVKKYRLSIQLTS</sequence>
<gene>
    <name evidence="1" type="ordered locus">ETAE_3091</name>
</gene>
<dbReference type="EMBL" id="CP001135">
    <property type="protein sequence ID" value="ACY85922.1"/>
    <property type="molecule type" value="Genomic_DNA"/>
</dbReference>
<evidence type="ECO:0000313" key="1">
    <source>
        <dbReference type="EMBL" id="ACY85922.1"/>
    </source>
</evidence>
<protein>
    <submittedName>
        <fullName evidence="1">Uncharacterized protein</fullName>
    </submittedName>
</protein>
<dbReference type="AlphaFoldDB" id="A0AAU8PNA8"/>
<name>A0AAU8PNA8_EDWPI</name>
<reference evidence="1 2" key="1">
    <citation type="journal article" date="2009" name="PLoS ONE">
        <title>Genome sequence of the versatile fish pathogen Edwardsiella tarda provides insights into its adaptation to broad host ranges and intracellular niches.</title>
        <authorList>
            <person name="Wang Q."/>
            <person name="Yang M."/>
            <person name="Xiao J."/>
            <person name="Wu H."/>
            <person name="Wang X."/>
            <person name="Lv Y."/>
            <person name="Xu L."/>
            <person name="Zheng H."/>
            <person name="Wang S."/>
            <person name="Zhao G."/>
            <person name="Liu Q."/>
            <person name="Zhang Y."/>
        </authorList>
    </citation>
    <scope>NUCLEOTIDE SEQUENCE [LARGE SCALE GENOMIC DNA]</scope>
    <source>
        <strain evidence="2">EIB202 / CCTCC M208068</strain>
    </source>
</reference>
<keyword evidence="2" id="KW-1185">Reference proteome</keyword>
<dbReference type="KEGG" id="etr:ETAE_3091"/>
<proteinExistence type="predicted"/>
<evidence type="ECO:0000313" key="2">
    <source>
        <dbReference type="Proteomes" id="UP000002634"/>
    </source>
</evidence>
<accession>A0AAU8PNA8</accession>
<organism evidence="1 2">
    <name type="scientific">Edwardsiella piscicida</name>
    <dbReference type="NCBI Taxonomy" id="1263550"/>
    <lineage>
        <taxon>Bacteria</taxon>
        <taxon>Pseudomonadati</taxon>
        <taxon>Pseudomonadota</taxon>
        <taxon>Gammaproteobacteria</taxon>
        <taxon>Enterobacterales</taxon>
        <taxon>Hafniaceae</taxon>
        <taxon>Edwardsiella</taxon>
    </lineage>
</organism>
<dbReference type="Proteomes" id="UP000002634">
    <property type="component" value="Chromosome"/>
</dbReference>